<accession>A0A392MC52</accession>
<sequence>MAATTKYRDVTEFCKAASANKGSHFEDVLAGGPNLSDNLRAFSKEYAKDYVKKHGFVGGAVDDDGLIV</sequence>
<comment type="caution">
    <text evidence="1">The sequence shown here is derived from an EMBL/GenBank/DDBJ whole genome shotgun (WGS) entry which is preliminary data.</text>
</comment>
<evidence type="ECO:0000313" key="2">
    <source>
        <dbReference type="Proteomes" id="UP000265520"/>
    </source>
</evidence>
<organism evidence="1 2">
    <name type="scientific">Trifolium medium</name>
    <dbReference type="NCBI Taxonomy" id="97028"/>
    <lineage>
        <taxon>Eukaryota</taxon>
        <taxon>Viridiplantae</taxon>
        <taxon>Streptophyta</taxon>
        <taxon>Embryophyta</taxon>
        <taxon>Tracheophyta</taxon>
        <taxon>Spermatophyta</taxon>
        <taxon>Magnoliopsida</taxon>
        <taxon>eudicotyledons</taxon>
        <taxon>Gunneridae</taxon>
        <taxon>Pentapetalae</taxon>
        <taxon>rosids</taxon>
        <taxon>fabids</taxon>
        <taxon>Fabales</taxon>
        <taxon>Fabaceae</taxon>
        <taxon>Papilionoideae</taxon>
        <taxon>50 kb inversion clade</taxon>
        <taxon>NPAAA clade</taxon>
        <taxon>Hologalegina</taxon>
        <taxon>IRL clade</taxon>
        <taxon>Trifolieae</taxon>
        <taxon>Trifolium</taxon>
    </lineage>
</organism>
<name>A0A392MC52_9FABA</name>
<dbReference type="AlphaFoldDB" id="A0A392MC52"/>
<keyword evidence="2" id="KW-1185">Reference proteome</keyword>
<evidence type="ECO:0000313" key="1">
    <source>
        <dbReference type="EMBL" id="MCH85082.1"/>
    </source>
</evidence>
<proteinExistence type="predicted"/>
<dbReference type="Proteomes" id="UP000265520">
    <property type="component" value="Unassembled WGS sequence"/>
</dbReference>
<reference evidence="1 2" key="1">
    <citation type="journal article" date="2018" name="Front. Plant Sci.">
        <title>Red Clover (Trifolium pratense) and Zigzag Clover (T. medium) - A Picture of Genomic Similarities and Differences.</title>
        <authorList>
            <person name="Dluhosova J."/>
            <person name="Istvanek J."/>
            <person name="Nedelnik J."/>
            <person name="Repkova J."/>
        </authorList>
    </citation>
    <scope>NUCLEOTIDE SEQUENCE [LARGE SCALE GENOMIC DNA]</scope>
    <source>
        <strain evidence="2">cv. 10/8</strain>
        <tissue evidence="1">Leaf</tissue>
    </source>
</reference>
<protein>
    <submittedName>
        <fullName evidence="1">Uncharacterized protein</fullName>
    </submittedName>
</protein>
<dbReference type="EMBL" id="LXQA010007876">
    <property type="protein sequence ID" value="MCH85082.1"/>
    <property type="molecule type" value="Genomic_DNA"/>
</dbReference>
<gene>
    <name evidence="1" type="ORF">A2U01_0005924</name>
</gene>